<keyword evidence="2" id="KW-1185">Reference proteome</keyword>
<sequence length="348" mass="39008">MFQIRVLHDSKKFRQWLHQCYGLSRDGEMRSFHSPHGQSWFSERRSRSMDASSADHNVSFAVPPSPGMSPQSDESGGVPFFQTSFEREKTMNSDSLRRVRSVVLQKKNLHSVALRAISEPASFAWNEMASLAYVEYAIIGSDPLPETKFTTRIIALDAKRNRFYVLSPPPINEIILEFGFLDVTCVSGYSDIFGDAGFTLHLFEHGIEVRVVPLRYEAKKMWSVAMRYFLINDRLVRDASSEEINARYLAGAGGLYLKSTHVAEVVQATAVCGLCGEPKNGTPQCRVSGLQHYEYIQHVTQAISECGSAMSALPMRDVAVPRDALELVRACKETLNRAQVAFDRATEV</sequence>
<dbReference type="VEuPathDB" id="TriTrypDB:BSAL_82095"/>
<organism evidence="1 2">
    <name type="scientific">Bodo saltans</name>
    <name type="common">Flagellated protozoan</name>
    <dbReference type="NCBI Taxonomy" id="75058"/>
    <lineage>
        <taxon>Eukaryota</taxon>
        <taxon>Discoba</taxon>
        <taxon>Euglenozoa</taxon>
        <taxon>Kinetoplastea</taxon>
        <taxon>Metakinetoplastina</taxon>
        <taxon>Eubodonida</taxon>
        <taxon>Bodonidae</taxon>
        <taxon>Bodo</taxon>
    </lineage>
</organism>
<gene>
    <name evidence="1" type="ORF">BSAL_82095</name>
</gene>
<evidence type="ECO:0000313" key="2">
    <source>
        <dbReference type="Proteomes" id="UP000051952"/>
    </source>
</evidence>
<dbReference type="Proteomes" id="UP000051952">
    <property type="component" value="Unassembled WGS sequence"/>
</dbReference>
<proteinExistence type="predicted"/>
<reference evidence="2" key="1">
    <citation type="submission" date="2015-09" db="EMBL/GenBank/DDBJ databases">
        <authorList>
            <consortium name="Pathogen Informatics"/>
        </authorList>
    </citation>
    <scope>NUCLEOTIDE SEQUENCE [LARGE SCALE GENOMIC DNA]</scope>
    <source>
        <strain evidence="2">Lake Konstanz</strain>
    </source>
</reference>
<accession>A0A0S4J1S5</accession>
<dbReference type="EMBL" id="CYKH01000900">
    <property type="protein sequence ID" value="CUG61000.1"/>
    <property type="molecule type" value="Genomic_DNA"/>
</dbReference>
<dbReference type="AlphaFoldDB" id="A0A0S4J1S5"/>
<protein>
    <submittedName>
        <fullName evidence="1">Uncharacterized protein</fullName>
    </submittedName>
</protein>
<evidence type="ECO:0000313" key="1">
    <source>
        <dbReference type="EMBL" id="CUG61000.1"/>
    </source>
</evidence>
<name>A0A0S4J1S5_BODSA</name>